<gene>
    <name evidence="7" type="ORF">PF002_g15734</name>
    <name evidence="6" type="ORF">PF005_g14412</name>
    <name evidence="5" type="ORF">PF006_g13485</name>
    <name evidence="4" type="ORF">PF007_g26804</name>
    <name evidence="3" type="ORF">PF009_g15543</name>
</gene>
<dbReference type="OrthoDB" id="94998at2759"/>
<dbReference type="EMBL" id="QXGA01000804">
    <property type="protein sequence ID" value="KAE9140612.1"/>
    <property type="molecule type" value="Genomic_DNA"/>
</dbReference>
<feature type="region of interest" description="Disordered" evidence="1">
    <location>
        <begin position="37"/>
        <end position="174"/>
    </location>
</feature>
<reference evidence="8 9" key="1">
    <citation type="submission" date="2018-08" db="EMBL/GenBank/DDBJ databases">
        <title>Genomic investigation of the strawberry pathogen Phytophthora fragariae indicates pathogenicity is determined by transcriptional variation in three key races.</title>
        <authorList>
            <person name="Adams T.M."/>
            <person name="Armitage A.D."/>
            <person name="Sobczyk M.K."/>
            <person name="Bates H.J."/>
            <person name="Dunwell J.M."/>
            <person name="Nellist C.F."/>
            <person name="Harrison R.J."/>
        </authorList>
    </citation>
    <scope>NUCLEOTIDE SEQUENCE [LARGE SCALE GENOMIC DNA]</scope>
    <source>
        <strain evidence="7 10">BC-1</strain>
        <strain evidence="6 9">NOV-27</strain>
        <strain evidence="5 11">NOV-5</strain>
        <strain evidence="4 12">NOV-71</strain>
        <strain evidence="3 8">NOV-9</strain>
    </source>
</reference>
<evidence type="ECO:0000313" key="8">
    <source>
        <dbReference type="Proteomes" id="UP000429523"/>
    </source>
</evidence>
<protein>
    <recommendedName>
        <fullName evidence="13">Neutral zinc metallopeptidase</fullName>
    </recommendedName>
</protein>
<feature type="chain" id="PRO_5036163775" description="Neutral zinc metallopeptidase" evidence="2">
    <location>
        <begin position="29"/>
        <end position="434"/>
    </location>
</feature>
<evidence type="ECO:0000313" key="9">
    <source>
        <dbReference type="Proteomes" id="UP000433483"/>
    </source>
</evidence>
<dbReference type="Proteomes" id="UP000433483">
    <property type="component" value="Unassembled WGS sequence"/>
</dbReference>
<evidence type="ECO:0000313" key="10">
    <source>
        <dbReference type="Proteomes" id="UP000440367"/>
    </source>
</evidence>
<keyword evidence="2" id="KW-0732">Signal</keyword>
<dbReference type="EMBL" id="QXGB01000849">
    <property type="protein sequence ID" value="KAE9202836.1"/>
    <property type="molecule type" value="Genomic_DNA"/>
</dbReference>
<dbReference type="EMBL" id="QXFZ01003173">
    <property type="protein sequence ID" value="KAE9070796.1"/>
    <property type="molecule type" value="Genomic_DNA"/>
</dbReference>
<organism evidence="3 8">
    <name type="scientific">Phytophthora fragariae</name>
    <dbReference type="NCBI Taxonomy" id="53985"/>
    <lineage>
        <taxon>Eukaryota</taxon>
        <taxon>Sar</taxon>
        <taxon>Stramenopiles</taxon>
        <taxon>Oomycota</taxon>
        <taxon>Peronosporomycetes</taxon>
        <taxon>Peronosporales</taxon>
        <taxon>Peronosporaceae</taxon>
        <taxon>Phytophthora</taxon>
    </lineage>
</organism>
<evidence type="ECO:0000256" key="1">
    <source>
        <dbReference type="SAM" id="MobiDB-lite"/>
    </source>
</evidence>
<evidence type="ECO:0000313" key="6">
    <source>
        <dbReference type="EMBL" id="KAE9202836.1"/>
    </source>
</evidence>
<dbReference type="Proteomes" id="UP000441208">
    <property type="component" value="Unassembled WGS sequence"/>
</dbReference>
<comment type="caution">
    <text evidence="3">The sequence shown here is derived from an EMBL/GenBank/DDBJ whole genome shotgun (WGS) entry which is preliminary data.</text>
</comment>
<proteinExistence type="predicted"/>
<name>A0A6A3ERD3_9STRA</name>
<evidence type="ECO:0000313" key="11">
    <source>
        <dbReference type="Proteomes" id="UP000440732"/>
    </source>
</evidence>
<feature type="compositionally biased region" description="Polar residues" evidence="1">
    <location>
        <begin position="72"/>
        <end position="167"/>
    </location>
</feature>
<keyword evidence="9" id="KW-1185">Reference proteome</keyword>
<evidence type="ECO:0000313" key="4">
    <source>
        <dbReference type="EMBL" id="KAE9070796.1"/>
    </source>
</evidence>
<dbReference type="PANTHER" id="PTHR35606:SF4">
    <property type="entry name" value="CELLULOSE-BINDING FAMILY II PROTEIN"/>
    <property type="match status" value="1"/>
</dbReference>
<dbReference type="EMBL" id="QXGF01000901">
    <property type="protein sequence ID" value="KAE8934491.1"/>
    <property type="molecule type" value="Genomic_DNA"/>
</dbReference>
<evidence type="ECO:0000313" key="7">
    <source>
        <dbReference type="EMBL" id="KAE9220924.1"/>
    </source>
</evidence>
<dbReference type="Proteomes" id="UP000440367">
    <property type="component" value="Unassembled WGS sequence"/>
</dbReference>
<dbReference type="PANTHER" id="PTHR35606">
    <property type="entry name" value="CELLULOSE-BINDING FAMILY II PROTEIN"/>
    <property type="match status" value="1"/>
</dbReference>
<evidence type="ECO:0000256" key="2">
    <source>
        <dbReference type="SAM" id="SignalP"/>
    </source>
</evidence>
<dbReference type="AlphaFoldDB" id="A0A6A3ERD3"/>
<dbReference type="Proteomes" id="UP000429523">
    <property type="component" value="Unassembled WGS sequence"/>
</dbReference>
<evidence type="ECO:0000313" key="12">
    <source>
        <dbReference type="Proteomes" id="UP000441208"/>
    </source>
</evidence>
<evidence type="ECO:0000313" key="5">
    <source>
        <dbReference type="EMBL" id="KAE9140612.1"/>
    </source>
</evidence>
<evidence type="ECO:0000313" key="3">
    <source>
        <dbReference type="EMBL" id="KAE8934491.1"/>
    </source>
</evidence>
<feature type="signal peptide" evidence="2">
    <location>
        <begin position="1"/>
        <end position="28"/>
    </location>
</feature>
<dbReference type="Proteomes" id="UP000440732">
    <property type="component" value="Unassembled WGS sequence"/>
</dbReference>
<sequence length="434" mass="46750">MAARRVSVRQLVLAILVALAVCGSFSSAAKCMYKKKASDTPAVTPATEETGGSAVEGETTTTTEAPAESEDVSQFTTPAPVTESSGFGQGSSFPTQASTDGATNSGAGNSFNFQSSIDASNAGQSSFTTPTESSSGEVSQTEGSSGEVSQTEGSSGDVSQTDSNSTAAGDHASFGKITSGSGKCVTGDPTTYVTREDVDWVWKNTMESYVPQFKNLIFDQLVTNKGKLSYCVRWDNDKKLTKAVASKFEAMLEKQMNLWNRWLVGYECWPINKIEIKIVGYAVRDKSIMDWSDDSLGTIYEGILDDEGIPKCTDECYKHQNQADNADTSGCKGKPFDMSLWPSTKPGEGAIGTGGDWDQRVEINDMLATMGQSDMMVLLHEMGHGFGLPEMYVDKNKPAGYPTCVMDNDLKLTDGDGWLLRSVLENIKSRYNFS</sequence>
<evidence type="ECO:0008006" key="13">
    <source>
        <dbReference type="Google" id="ProtNLM"/>
    </source>
</evidence>
<dbReference type="EMBL" id="QXGD01000897">
    <property type="protein sequence ID" value="KAE9220924.1"/>
    <property type="molecule type" value="Genomic_DNA"/>
</dbReference>
<accession>A0A6A3ERD3</accession>
<feature type="compositionally biased region" description="Low complexity" evidence="1">
    <location>
        <begin position="46"/>
        <end position="66"/>
    </location>
</feature>